<dbReference type="GO" id="GO:0005886">
    <property type="term" value="C:plasma membrane"/>
    <property type="evidence" value="ECO:0007669"/>
    <property type="project" value="UniProtKB-SubCell"/>
</dbReference>
<keyword evidence="3 11" id="KW-0633">Potassium transport</keyword>
<dbReference type="AlphaFoldDB" id="A0A516GZ56"/>
<keyword evidence="5 11" id="KW-0547">Nucleotide-binding</keyword>
<keyword evidence="2 11" id="KW-1003">Cell membrane</keyword>
<dbReference type="InterPro" id="IPR003820">
    <property type="entry name" value="KdpC"/>
</dbReference>
<reference evidence="12 13" key="1">
    <citation type="submission" date="2019-07" db="EMBL/GenBank/DDBJ databases">
        <title>Genome sequencing for Ferrovibrio sp. K5.</title>
        <authorList>
            <person name="Park S.-J."/>
        </authorList>
    </citation>
    <scope>NUCLEOTIDE SEQUENCE [LARGE SCALE GENOMIC DNA]</scope>
    <source>
        <strain evidence="12 13">K5</strain>
    </source>
</reference>
<accession>A0A516GZ56</accession>
<evidence type="ECO:0000256" key="2">
    <source>
        <dbReference type="ARBA" id="ARBA00022475"/>
    </source>
</evidence>
<evidence type="ECO:0000256" key="11">
    <source>
        <dbReference type="HAMAP-Rule" id="MF_00276"/>
    </source>
</evidence>
<dbReference type="NCBIfam" id="NF001454">
    <property type="entry name" value="PRK00315.1"/>
    <property type="match status" value="1"/>
</dbReference>
<comment type="similarity">
    <text evidence="11">Belongs to the KdpC family.</text>
</comment>
<dbReference type="PIRSF" id="PIRSF001296">
    <property type="entry name" value="K_ATPase_KdpC"/>
    <property type="match status" value="1"/>
</dbReference>
<organism evidence="12 13">
    <name type="scientific">Ferrovibrio terrae</name>
    <dbReference type="NCBI Taxonomy" id="2594003"/>
    <lineage>
        <taxon>Bacteria</taxon>
        <taxon>Pseudomonadati</taxon>
        <taxon>Pseudomonadota</taxon>
        <taxon>Alphaproteobacteria</taxon>
        <taxon>Rhodospirillales</taxon>
        <taxon>Rhodospirillaceae</taxon>
        <taxon>Ferrovibrio</taxon>
    </lineage>
</organism>
<dbReference type="NCBIfam" id="TIGR00681">
    <property type="entry name" value="kdpC"/>
    <property type="match status" value="1"/>
</dbReference>
<dbReference type="OrthoDB" id="9788285at2"/>
<dbReference type="HAMAP" id="MF_00276">
    <property type="entry name" value="KdpC"/>
    <property type="match status" value="1"/>
</dbReference>
<keyword evidence="9 11" id="KW-0406">Ion transport</keyword>
<dbReference type="KEGG" id="fer:FNB15_04770"/>
<dbReference type="RefSeq" id="WP_144067611.1">
    <property type="nucleotide sequence ID" value="NZ_CP041636.1"/>
</dbReference>
<sequence>MLTHIRPALVLLTFFTLVTGLLYPLAMTGIGQSLFPKQAAGSLIEQDGKVIGSSLIAQGFTSPQYFQSRPSAAGKDGYDATSSSGSNLAPTSKALVERVAGDAEAYKGRDGSAAVPVDAVTTSGSGLDPHISPANAARQVSRVAEARGMTVADVRAVVDRHTVQAGIFGAPGVNVLTLNLALDKLKPVPK</sequence>
<evidence type="ECO:0000256" key="9">
    <source>
        <dbReference type="ARBA" id="ARBA00023065"/>
    </source>
</evidence>
<keyword evidence="13" id="KW-1185">Reference proteome</keyword>
<keyword evidence="10 11" id="KW-0472">Membrane</keyword>
<protein>
    <recommendedName>
        <fullName evidence="11">Potassium-transporting ATPase KdpC subunit</fullName>
    </recommendedName>
    <alternativeName>
        <fullName evidence="11">ATP phosphohydrolase [potassium-transporting] C chain</fullName>
    </alternativeName>
    <alternativeName>
        <fullName evidence="11">Potassium-binding and translocating subunit C</fullName>
    </alternativeName>
    <alternativeName>
        <fullName evidence="11">Potassium-translocating ATPase C chain</fullName>
    </alternativeName>
</protein>
<evidence type="ECO:0000256" key="6">
    <source>
        <dbReference type="ARBA" id="ARBA00022840"/>
    </source>
</evidence>
<comment type="subcellular location">
    <subcellularLocation>
        <location evidence="11">Cell membrane</location>
        <topology evidence="11">Single-pass membrane protein</topology>
    </subcellularLocation>
</comment>
<comment type="subunit">
    <text evidence="11">The system is composed of three essential subunits: KdpA, KdpB and KdpC.</text>
</comment>
<gene>
    <name evidence="11 12" type="primary">kdpC</name>
    <name evidence="12" type="ORF">FNB15_04770</name>
</gene>
<dbReference type="EMBL" id="CP041636">
    <property type="protein sequence ID" value="QDO96630.1"/>
    <property type="molecule type" value="Genomic_DNA"/>
</dbReference>
<proteinExistence type="inferred from homology"/>
<evidence type="ECO:0000256" key="8">
    <source>
        <dbReference type="ARBA" id="ARBA00022989"/>
    </source>
</evidence>
<evidence type="ECO:0000256" key="3">
    <source>
        <dbReference type="ARBA" id="ARBA00022538"/>
    </source>
</evidence>
<name>A0A516GZ56_9PROT</name>
<keyword evidence="4 11" id="KW-0812">Transmembrane</keyword>
<comment type="function">
    <text evidence="11">Part of the high-affinity ATP-driven potassium transport (or Kdp) system, which catalyzes the hydrolysis of ATP coupled with the electrogenic transport of potassium into the cytoplasm. This subunit acts as a catalytic chaperone that increases the ATP-binding affinity of the ATP-hydrolyzing subunit KdpB by the formation of a transient KdpB/KdpC/ATP ternary complex.</text>
</comment>
<dbReference type="PANTHER" id="PTHR30042:SF2">
    <property type="entry name" value="POTASSIUM-TRANSPORTING ATPASE KDPC SUBUNIT"/>
    <property type="match status" value="1"/>
</dbReference>
<evidence type="ECO:0000256" key="10">
    <source>
        <dbReference type="ARBA" id="ARBA00023136"/>
    </source>
</evidence>
<evidence type="ECO:0000313" key="13">
    <source>
        <dbReference type="Proteomes" id="UP000317496"/>
    </source>
</evidence>
<evidence type="ECO:0000256" key="4">
    <source>
        <dbReference type="ARBA" id="ARBA00022692"/>
    </source>
</evidence>
<dbReference type="PANTHER" id="PTHR30042">
    <property type="entry name" value="POTASSIUM-TRANSPORTING ATPASE C CHAIN"/>
    <property type="match status" value="1"/>
</dbReference>
<keyword evidence="8 11" id="KW-1133">Transmembrane helix</keyword>
<evidence type="ECO:0000313" key="12">
    <source>
        <dbReference type="EMBL" id="QDO96630.1"/>
    </source>
</evidence>
<evidence type="ECO:0000256" key="1">
    <source>
        <dbReference type="ARBA" id="ARBA00022448"/>
    </source>
</evidence>
<dbReference type="GO" id="GO:0008556">
    <property type="term" value="F:P-type potassium transmembrane transporter activity"/>
    <property type="evidence" value="ECO:0007669"/>
    <property type="project" value="InterPro"/>
</dbReference>
<keyword evidence="6 11" id="KW-0067">ATP-binding</keyword>
<keyword evidence="7 11" id="KW-0630">Potassium</keyword>
<evidence type="ECO:0000256" key="7">
    <source>
        <dbReference type="ARBA" id="ARBA00022958"/>
    </source>
</evidence>
<dbReference type="GO" id="GO:0005524">
    <property type="term" value="F:ATP binding"/>
    <property type="evidence" value="ECO:0007669"/>
    <property type="project" value="UniProtKB-UniRule"/>
</dbReference>
<evidence type="ECO:0000256" key="5">
    <source>
        <dbReference type="ARBA" id="ARBA00022741"/>
    </source>
</evidence>
<keyword evidence="1 11" id="KW-0813">Transport</keyword>
<dbReference type="Proteomes" id="UP000317496">
    <property type="component" value="Chromosome"/>
</dbReference>
<dbReference type="Pfam" id="PF02669">
    <property type="entry name" value="KdpC"/>
    <property type="match status" value="1"/>
</dbReference>